<dbReference type="EMBL" id="QFGA01000005">
    <property type="protein sequence ID" value="TEB04070.1"/>
    <property type="molecule type" value="Genomic_DNA"/>
</dbReference>
<dbReference type="GO" id="GO:0016491">
    <property type="term" value="F:oxidoreductase activity"/>
    <property type="evidence" value="ECO:0007669"/>
    <property type="project" value="UniProtKB-KW"/>
</dbReference>
<evidence type="ECO:0000256" key="4">
    <source>
        <dbReference type="ARBA" id="ARBA00022643"/>
    </source>
</evidence>
<dbReference type="InterPro" id="IPR000415">
    <property type="entry name" value="Nitroreductase-like"/>
</dbReference>
<evidence type="ECO:0000313" key="7">
    <source>
        <dbReference type="EMBL" id="TEB04070.1"/>
    </source>
</evidence>
<dbReference type="Proteomes" id="UP000298324">
    <property type="component" value="Unassembled WGS sequence"/>
</dbReference>
<proteinExistence type="inferred from homology"/>
<organism evidence="7 8">
    <name type="scientific">Pelotomaculum schinkii</name>
    <dbReference type="NCBI Taxonomy" id="78350"/>
    <lineage>
        <taxon>Bacteria</taxon>
        <taxon>Bacillati</taxon>
        <taxon>Bacillota</taxon>
        <taxon>Clostridia</taxon>
        <taxon>Eubacteriales</taxon>
        <taxon>Desulfotomaculaceae</taxon>
        <taxon>Pelotomaculum</taxon>
    </lineage>
</organism>
<keyword evidence="3" id="KW-0285">Flavoprotein</keyword>
<dbReference type="Gene3D" id="3.40.109.10">
    <property type="entry name" value="NADH Oxidase"/>
    <property type="match status" value="1"/>
</dbReference>
<dbReference type="Pfam" id="PF00881">
    <property type="entry name" value="Nitroreductase"/>
    <property type="match status" value="1"/>
</dbReference>
<evidence type="ECO:0000256" key="1">
    <source>
        <dbReference type="ARBA" id="ARBA00001917"/>
    </source>
</evidence>
<keyword evidence="7" id="KW-0436">Ligase</keyword>
<reference evidence="7 8" key="1">
    <citation type="journal article" date="2018" name="Environ. Microbiol.">
        <title>Novel energy conservation strategies and behaviour of Pelotomaculum schinkii driving syntrophic propionate catabolism.</title>
        <authorList>
            <person name="Hidalgo-Ahumada C.A.P."/>
            <person name="Nobu M.K."/>
            <person name="Narihiro T."/>
            <person name="Tamaki H."/>
            <person name="Liu W.T."/>
            <person name="Kamagata Y."/>
            <person name="Stams A.J.M."/>
            <person name="Imachi H."/>
            <person name="Sousa D.Z."/>
        </authorList>
    </citation>
    <scope>NUCLEOTIDE SEQUENCE [LARGE SCALE GENOMIC DNA]</scope>
    <source>
        <strain evidence="7 8">HH</strain>
    </source>
</reference>
<sequence length="180" mass="18754">MDALKAIELRKSTRSYQPKPVEADKIEQLIAAANNAPKAGTLHISVVENTDVLKELNDATLIAMKNSGVEFLMSRAALEGYQPLYGAPVLFLLTAPKDAPYNTATASCAAANITIAATALALGSCYVISPLLGLDGKSELSGKIGIPEGFSPVCGVLVGYSAGEAFSTPKPAAYSVNYCK</sequence>
<evidence type="ECO:0000256" key="3">
    <source>
        <dbReference type="ARBA" id="ARBA00022630"/>
    </source>
</evidence>
<dbReference type="InterPro" id="IPR029479">
    <property type="entry name" value="Nitroreductase"/>
</dbReference>
<dbReference type="RefSeq" id="WP_190259603.1">
    <property type="nucleotide sequence ID" value="NZ_QFGA01000005.1"/>
</dbReference>
<dbReference type="EC" id="6.3.2.34" evidence="7"/>
<evidence type="ECO:0000259" key="6">
    <source>
        <dbReference type="Pfam" id="PF00881"/>
    </source>
</evidence>
<keyword evidence="8" id="KW-1185">Reference proteome</keyword>
<dbReference type="AlphaFoldDB" id="A0A4Y7R630"/>
<comment type="caution">
    <text evidence="7">The sequence shown here is derived from an EMBL/GenBank/DDBJ whole genome shotgun (WGS) entry which is preliminary data.</text>
</comment>
<protein>
    <submittedName>
        <fullName evidence="7">Coenzyme F420:L-glutamate ligase</fullName>
        <ecNumber evidence="7">6.3.2.34</ecNumber>
    </submittedName>
</protein>
<evidence type="ECO:0000256" key="5">
    <source>
        <dbReference type="ARBA" id="ARBA00023002"/>
    </source>
</evidence>
<feature type="domain" description="Nitroreductase" evidence="6">
    <location>
        <begin position="9"/>
        <end position="160"/>
    </location>
</feature>
<accession>A0A4Y7R630</accession>
<gene>
    <name evidence="7" type="primary">fbiB</name>
    <name evidence="7" type="ORF">Psch_04199</name>
</gene>
<dbReference type="SUPFAM" id="SSF55469">
    <property type="entry name" value="FMN-dependent nitroreductase-like"/>
    <property type="match status" value="1"/>
</dbReference>
<dbReference type="PANTHER" id="PTHR43673">
    <property type="entry name" value="NAD(P)H NITROREDUCTASE YDGI-RELATED"/>
    <property type="match status" value="1"/>
</dbReference>
<dbReference type="GO" id="GO:0052619">
    <property type="term" value="F:coenzyme F420-1:gamma-L-glutamate ligase activity"/>
    <property type="evidence" value="ECO:0007669"/>
    <property type="project" value="UniProtKB-EC"/>
</dbReference>
<keyword evidence="5" id="KW-0560">Oxidoreductase</keyword>
<name>A0A4Y7R630_9FIRM</name>
<evidence type="ECO:0000256" key="2">
    <source>
        <dbReference type="ARBA" id="ARBA00007118"/>
    </source>
</evidence>
<dbReference type="PANTHER" id="PTHR43673:SF2">
    <property type="entry name" value="NITROREDUCTASE"/>
    <property type="match status" value="1"/>
</dbReference>
<keyword evidence="4" id="KW-0288">FMN</keyword>
<comment type="similarity">
    <text evidence="2">Belongs to the nitroreductase family.</text>
</comment>
<comment type="cofactor">
    <cofactor evidence="1">
        <name>FMN</name>
        <dbReference type="ChEBI" id="CHEBI:58210"/>
    </cofactor>
</comment>
<evidence type="ECO:0000313" key="8">
    <source>
        <dbReference type="Proteomes" id="UP000298324"/>
    </source>
</evidence>